<comment type="caution">
    <text evidence="8">The sequence shown here is derived from an EMBL/GenBank/DDBJ whole genome shotgun (WGS) entry which is preliminary data.</text>
</comment>
<dbReference type="EMBL" id="JAFBMS010000002">
    <property type="protein sequence ID" value="KAG9354415.1"/>
    <property type="molecule type" value="Genomic_DNA"/>
</dbReference>
<protein>
    <recommendedName>
        <fullName evidence="7">Alpha-type protein kinase domain-containing protein</fullName>
    </recommendedName>
</protein>
<dbReference type="GO" id="GO:0005524">
    <property type="term" value="F:ATP binding"/>
    <property type="evidence" value="ECO:0007669"/>
    <property type="project" value="InterPro"/>
</dbReference>
<dbReference type="PANTHER" id="PTHR47091">
    <property type="entry name" value="ALPHA-PROTEIN KINASE 2-RELATED"/>
    <property type="match status" value="1"/>
</dbReference>
<evidence type="ECO:0000256" key="1">
    <source>
        <dbReference type="ARBA" id="ARBA00022527"/>
    </source>
</evidence>
<feature type="region of interest" description="Disordered" evidence="6">
    <location>
        <begin position="144"/>
        <end position="173"/>
    </location>
</feature>
<evidence type="ECO:0000256" key="6">
    <source>
        <dbReference type="SAM" id="MobiDB-lite"/>
    </source>
</evidence>
<name>A0A8T2PSS9_9TELE</name>
<keyword evidence="4" id="KW-1015">Disulfide bond</keyword>
<reference evidence="8" key="1">
    <citation type="thesis" date="2021" institute="BYU ScholarsArchive" country="Provo, UT, USA">
        <title>Applications of and Algorithms for Genome Assembly and Genomic Analyses with an Emphasis on Marine Teleosts.</title>
        <authorList>
            <person name="Pickett B.D."/>
        </authorList>
    </citation>
    <scope>NUCLEOTIDE SEQUENCE</scope>
    <source>
        <strain evidence="8">HI-2016</strain>
    </source>
</reference>
<evidence type="ECO:0000259" key="7">
    <source>
        <dbReference type="PROSITE" id="PS51158"/>
    </source>
</evidence>
<feature type="domain" description="Alpha-type protein kinase" evidence="7">
    <location>
        <begin position="362"/>
        <end position="594"/>
    </location>
</feature>
<evidence type="ECO:0000256" key="5">
    <source>
        <dbReference type="ARBA" id="ARBA00023319"/>
    </source>
</evidence>
<dbReference type="AlphaFoldDB" id="A0A8T2PSS9"/>
<keyword evidence="1" id="KW-0723">Serine/threonine-protein kinase</keyword>
<keyword evidence="3" id="KW-0418">Kinase</keyword>
<dbReference type="GO" id="GO:0004674">
    <property type="term" value="F:protein serine/threonine kinase activity"/>
    <property type="evidence" value="ECO:0007669"/>
    <property type="project" value="UniProtKB-KW"/>
</dbReference>
<proteinExistence type="predicted"/>
<evidence type="ECO:0000256" key="2">
    <source>
        <dbReference type="ARBA" id="ARBA00022679"/>
    </source>
</evidence>
<dbReference type="PROSITE" id="PS51158">
    <property type="entry name" value="ALPHA_KINASE"/>
    <property type="match status" value="1"/>
</dbReference>
<dbReference type="Proteomes" id="UP000824540">
    <property type="component" value="Unassembled WGS sequence"/>
</dbReference>
<accession>A0A8T2PSS9</accession>
<dbReference type="OrthoDB" id="301415at2759"/>
<organism evidence="8 9">
    <name type="scientific">Albula glossodonta</name>
    <name type="common">roundjaw bonefish</name>
    <dbReference type="NCBI Taxonomy" id="121402"/>
    <lineage>
        <taxon>Eukaryota</taxon>
        <taxon>Metazoa</taxon>
        <taxon>Chordata</taxon>
        <taxon>Craniata</taxon>
        <taxon>Vertebrata</taxon>
        <taxon>Euteleostomi</taxon>
        <taxon>Actinopterygii</taxon>
        <taxon>Neopterygii</taxon>
        <taxon>Teleostei</taxon>
        <taxon>Albuliformes</taxon>
        <taxon>Albulidae</taxon>
        <taxon>Albula</taxon>
    </lineage>
</organism>
<dbReference type="Gene3D" id="3.20.200.10">
    <property type="entry name" value="MHCK/EF2 kinase"/>
    <property type="match status" value="1"/>
</dbReference>
<evidence type="ECO:0000313" key="9">
    <source>
        <dbReference type="Proteomes" id="UP000824540"/>
    </source>
</evidence>
<sequence>MSDVQSQILTRQLSNSSQNIDDESDVFYDAVEWLSDISVCLSEDLANKGAINEHSLIRSTESLEGGEQHIKQNIESPEPVRSYGAPPDLVDIGYCFSINLWINLCQTQESEDEETIVDEEEGCNNFVDACSTQPWAFFPKGYTPYNEPSEEEDERATNHEEYTQQQVSSLTTKTEVKSLPGQSKMTPFTTCKCVNDQTSTMSDKVITFSHIVDKSTSAFTQVHYSITTLKDDRLEPQQKQGSLLSEKPLPAYPKNFKLINKEAIEKVQTGGIILKHVEEQMPSQKYKEATQSGVPLTEDHYSEIDGSLDKIRTGGCKKLCGLDTADVMPLSGHPPSTSQTTAMKGVNGVVREDIKCAPVLLKADFLSEQCFGEKQSACIMTEEVHFGEGMHRRAFRTKLLQGLLPLFTPGHPCVLKVHNAVSYGTKNNKELIYKNYNLAVEECYVQNIAREYIKSYTEAARTAAAFGEVPEIIPIYLVHRPSSDIPYATLEEELVGNFVKYSVKDGKEINVMRRNSEVGQKCCAFQHWVFQETEGNLLVTDMQGVGMKLTDVGIATCRRGYKGFRGNCAASFIDQFKALHQCNKFCVLLGLKSLRDIPEK</sequence>
<dbReference type="PANTHER" id="PTHR47091:SF2">
    <property type="entry name" value="ALPHA-PROTEIN KINASE 2"/>
    <property type="match status" value="1"/>
</dbReference>
<keyword evidence="9" id="KW-1185">Reference proteome</keyword>
<evidence type="ECO:0000256" key="4">
    <source>
        <dbReference type="ARBA" id="ARBA00023157"/>
    </source>
</evidence>
<dbReference type="SUPFAM" id="SSF56112">
    <property type="entry name" value="Protein kinase-like (PK-like)"/>
    <property type="match status" value="1"/>
</dbReference>
<evidence type="ECO:0000256" key="3">
    <source>
        <dbReference type="ARBA" id="ARBA00022777"/>
    </source>
</evidence>
<evidence type="ECO:0000313" key="8">
    <source>
        <dbReference type="EMBL" id="KAG9354415.1"/>
    </source>
</evidence>
<keyword evidence="2" id="KW-0808">Transferase</keyword>
<keyword evidence="5" id="KW-0393">Immunoglobulin domain</keyword>
<feature type="compositionally biased region" description="Polar residues" evidence="6">
    <location>
        <begin position="163"/>
        <end position="173"/>
    </location>
</feature>
<dbReference type="Pfam" id="PF02816">
    <property type="entry name" value="Alpha_kinase"/>
    <property type="match status" value="1"/>
</dbReference>
<gene>
    <name evidence="8" type="ORF">JZ751_001124</name>
</gene>
<dbReference type="InterPro" id="IPR004166">
    <property type="entry name" value="a-kinase_dom"/>
</dbReference>
<dbReference type="SMART" id="SM00811">
    <property type="entry name" value="Alpha_kinase"/>
    <property type="match status" value="1"/>
</dbReference>
<dbReference type="InterPro" id="IPR011009">
    <property type="entry name" value="Kinase-like_dom_sf"/>
</dbReference>